<name>A0ABM8GV66_9MICO</name>
<evidence type="ECO:0000313" key="2">
    <source>
        <dbReference type="Proteomes" id="UP001321486"/>
    </source>
</evidence>
<dbReference type="RefSeq" id="WP_286347221.1">
    <property type="nucleotide sequence ID" value="NZ_AP027733.1"/>
</dbReference>
<sequence>MAGWKKTYTYLAADPKRARALGQHEGNVQFEIIGHFPTMAAFIRAVLAVKDLPGASESTIRRHGSETRAQYGPRVLQEGVLYAFPKDREVVHLPVLLDSLSA</sequence>
<protein>
    <submittedName>
        <fullName evidence="1">Uncharacterized protein</fullName>
    </submittedName>
</protein>
<accession>A0ABM8GV66</accession>
<keyword evidence="2" id="KW-1185">Reference proteome</keyword>
<dbReference type="EMBL" id="AP027733">
    <property type="protein sequence ID" value="BDZ52362.1"/>
    <property type="molecule type" value="Genomic_DNA"/>
</dbReference>
<reference evidence="2" key="1">
    <citation type="journal article" date="2019" name="Int. J. Syst. Evol. Microbiol.">
        <title>The Global Catalogue of Microorganisms (GCM) 10K type strain sequencing project: providing services to taxonomists for standard genome sequencing and annotation.</title>
        <authorList>
            <consortium name="The Broad Institute Genomics Platform"/>
            <consortium name="The Broad Institute Genome Sequencing Center for Infectious Disease"/>
            <person name="Wu L."/>
            <person name="Ma J."/>
        </authorList>
    </citation>
    <scope>NUCLEOTIDE SEQUENCE [LARGE SCALE GENOMIC DNA]</scope>
    <source>
        <strain evidence="2">NBRC 108728</strain>
    </source>
</reference>
<gene>
    <name evidence="1" type="ORF">GCM10025867_46030</name>
</gene>
<keyword evidence="1" id="KW-0614">Plasmid</keyword>
<evidence type="ECO:0000313" key="1">
    <source>
        <dbReference type="EMBL" id="BDZ52362.1"/>
    </source>
</evidence>
<dbReference type="Proteomes" id="UP001321486">
    <property type="component" value="Plasmid pNBRC108728a"/>
</dbReference>
<geneLocation type="plasmid" evidence="1 2">
    <name>pNBRC108728a</name>
</geneLocation>
<proteinExistence type="predicted"/>
<organism evidence="1 2">
    <name type="scientific">Frondihabitans sucicola</name>
    <dbReference type="NCBI Taxonomy" id="1268041"/>
    <lineage>
        <taxon>Bacteria</taxon>
        <taxon>Bacillati</taxon>
        <taxon>Actinomycetota</taxon>
        <taxon>Actinomycetes</taxon>
        <taxon>Micrococcales</taxon>
        <taxon>Microbacteriaceae</taxon>
        <taxon>Frondihabitans</taxon>
    </lineage>
</organism>